<dbReference type="Proteomes" id="UP000239480">
    <property type="component" value="Unassembled WGS sequence"/>
</dbReference>
<accession>A0A2T0RVE9</accession>
<evidence type="ECO:0008006" key="4">
    <source>
        <dbReference type="Google" id="ProtNLM"/>
    </source>
</evidence>
<evidence type="ECO:0000313" key="2">
    <source>
        <dbReference type="EMBL" id="PRY25134.1"/>
    </source>
</evidence>
<proteinExistence type="predicted"/>
<feature type="signal peptide" evidence="1">
    <location>
        <begin position="1"/>
        <end position="20"/>
    </location>
</feature>
<protein>
    <recommendedName>
        <fullName evidence="4">MORN repeat protein</fullName>
    </recommendedName>
</protein>
<sequence>MMRLSPLTFLLTLLPLAATAQSPMTGEQFDAHTLGRTLYFFSDGEAYGVERYREGQRVTWSFLDGECKEGRWYQDGPFICFVYDGDGAPQCWTFYARGDGLRALFEDQPGATELYEAGEAEEPMLCYGPEVGV</sequence>
<evidence type="ECO:0000313" key="3">
    <source>
        <dbReference type="Proteomes" id="UP000239480"/>
    </source>
</evidence>
<feature type="chain" id="PRO_5015777395" description="MORN repeat protein" evidence="1">
    <location>
        <begin position="21"/>
        <end position="133"/>
    </location>
</feature>
<comment type="caution">
    <text evidence="2">The sequence shown here is derived from an EMBL/GenBank/DDBJ whole genome shotgun (WGS) entry which is preliminary data.</text>
</comment>
<dbReference type="OrthoDB" id="7304934at2"/>
<dbReference type="EMBL" id="PVTD01000002">
    <property type="protein sequence ID" value="PRY25134.1"/>
    <property type="molecule type" value="Genomic_DNA"/>
</dbReference>
<dbReference type="RefSeq" id="WP_106204062.1">
    <property type="nucleotide sequence ID" value="NZ_PVTD01000002.1"/>
</dbReference>
<reference evidence="2 3" key="1">
    <citation type="submission" date="2018-03" db="EMBL/GenBank/DDBJ databases">
        <title>Genomic Encyclopedia of Archaeal and Bacterial Type Strains, Phase II (KMG-II): from individual species to whole genera.</title>
        <authorList>
            <person name="Goeker M."/>
        </authorList>
    </citation>
    <scope>NUCLEOTIDE SEQUENCE [LARGE SCALE GENOMIC DNA]</scope>
    <source>
        <strain evidence="2 3">DSM 29328</strain>
    </source>
</reference>
<dbReference type="AlphaFoldDB" id="A0A2T0RVE9"/>
<evidence type="ECO:0000256" key="1">
    <source>
        <dbReference type="SAM" id="SignalP"/>
    </source>
</evidence>
<gene>
    <name evidence="2" type="ORF">CLV78_102311</name>
</gene>
<organism evidence="2 3">
    <name type="scientific">Aliiruegeria haliotis</name>
    <dbReference type="NCBI Taxonomy" id="1280846"/>
    <lineage>
        <taxon>Bacteria</taxon>
        <taxon>Pseudomonadati</taxon>
        <taxon>Pseudomonadota</taxon>
        <taxon>Alphaproteobacteria</taxon>
        <taxon>Rhodobacterales</taxon>
        <taxon>Roseobacteraceae</taxon>
        <taxon>Aliiruegeria</taxon>
    </lineage>
</organism>
<keyword evidence="1" id="KW-0732">Signal</keyword>
<keyword evidence="3" id="KW-1185">Reference proteome</keyword>
<name>A0A2T0RVE9_9RHOB</name>